<evidence type="ECO:0000313" key="1">
    <source>
        <dbReference type="EMBL" id="CAF1319936.1"/>
    </source>
</evidence>
<name>A0A815N6P8_ADIRI</name>
<dbReference type="OrthoDB" id="10062904at2759"/>
<protein>
    <submittedName>
        <fullName evidence="2">Uncharacterized protein</fullName>
    </submittedName>
</protein>
<proteinExistence type="predicted"/>
<sequence length="318" mass="38049">MILSQLCKKSELSYDEIEASNDHRSKKHKKADSFDDIESETIRKNKLGELHRKIEEMNALMRDDENADIGKITKVFKNLRKIISKYQETLKTKVREIEQRKKPSTTEYKTLIEKITQFLRHEYDDQSVERIDKLSADVELFKQQIVTLKTTKKFDYCIDELNELEAKINTVLDHSCVTEFKTAGTYGQLSCRGRACNVCSKCRDWYYIGDRRTWEWIVNENEWDEEDRQRWDDGEYTERFQERQGSTCTAHFGYYYDRQREYHGGHITSYMDCECGQGYDTCFIQHGRDGRGYRYRYITKNHPYCQCDENVKEKLFVR</sequence>
<keyword evidence="3" id="KW-1185">Reference proteome</keyword>
<dbReference type="Proteomes" id="UP000663852">
    <property type="component" value="Unassembled WGS sequence"/>
</dbReference>
<evidence type="ECO:0000313" key="3">
    <source>
        <dbReference type="Proteomes" id="UP000663828"/>
    </source>
</evidence>
<organism evidence="2 4">
    <name type="scientific">Adineta ricciae</name>
    <name type="common">Rotifer</name>
    <dbReference type="NCBI Taxonomy" id="249248"/>
    <lineage>
        <taxon>Eukaryota</taxon>
        <taxon>Metazoa</taxon>
        <taxon>Spiralia</taxon>
        <taxon>Gnathifera</taxon>
        <taxon>Rotifera</taxon>
        <taxon>Eurotatoria</taxon>
        <taxon>Bdelloidea</taxon>
        <taxon>Adinetida</taxon>
        <taxon>Adinetidae</taxon>
        <taxon>Adineta</taxon>
    </lineage>
</organism>
<dbReference type="EMBL" id="CAJNOJ010000402">
    <property type="protein sequence ID" value="CAF1434986.1"/>
    <property type="molecule type" value="Genomic_DNA"/>
</dbReference>
<dbReference type="EMBL" id="CAJNOR010002625">
    <property type="protein sequence ID" value="CAF1319936.1"/>
    <property type="molecule type" value="Genomic_DNA"/>
</dbReference>
<accession>A0A815N6P8</accession>
<dbReference type="Proteomes" id="UP000663828">
    <property type="component" value="Unassembled WGS sequence"/>
</dbReference>
<reference evidence="2" key="1">
    <citation type="submission" date="2021-02" db="EMBL/GenBank/DDBJ databases">
        <authorList>
            <person name="Nowell W R."/>
        </authorList>
    </citation>
    <scope>NUCLEOTIDE SEQUENCE</scope>
</reference>
<gene>
    <name evidence="2" type="ORF">EDS130_LOCUS38461</name>
    <name evidence="1" type="ORF">XAT740_LOCUS29855</name>
</gene>
<evidence type="ECO:0000313" key="4">
    <source>
        <dbReference type="Proteomes" id="UP000663852"/>
    </source>
</evidence>
<evidence type="ECO:0000313" key="2">
    <source>
        <dbReference type="EMBL" id="CAF1434986.1"/>
    </source>
</evidence>
<comment type="caution">
    <text evidence="2">The sequence shown here is derived from an EMBL/GenBank/DDBJ whole genome shotgun (WGS) entry which is preliminary data.</text>
</comment>
<dbReference type="AlphaFoldDB" id="A0A815N6P8"/>